<evidence type="ECO:0000259" key="2">
    <source>
        <dbReference type="Pfam" id="PF06181"/>
    </source>
</evidence>
<evidence type="ECO:0000256" key="1">
    <source>
        <dbReference type="SAM" id="Phobius"/>
    </source>
</evidence>
<dbReference type="Proteomes" id="UP000321058">
    <property type="component" value="Unassembled WGS sequence"/>
</dbReference>
<name>A0A512NEQ4_9HYPH</name>
<keyword evidence="1" id="KW-0812">Transmembrane</keyword>
<evidence type="ECO:0000313" key="4">
    <source>
        <dbReference type="Proteomes" id="UP000321058"/>
    </source>
</evidence>
<dbReference type="OrthoDB" id="9787495at2"/>
<keyword evidence="1" id="KW-0472">Membrane</keyword>
<keyword evidence="4" id="KW-1185">Reference proteome</keyword>
<dbReference type="Pfam" id="PF06181">
    <property type="entry name" value="Urate_ox_N"/>
    <property type="match status" value="1"/>
</dbReference>
<sequence>MGAIFTSPRNTVIAGIVLIIAIVIVVGLATGQMVKVDHAYSTFIMRWLHVISGVLWIGLLWYLNFVQVPTMPTIQPVEHRAAISKFIAPNVLFYFRYAALATVITGLLLAWMQGYIIQALTLRPGFVMIGIGMWMALVMAFNVWFIIWPNQQKILGLVEATAEQKAAAAKPALYASRFNTMFSIGMLYCMVAQQNAPI</sequence>
<feature type="transmembrane region" description="Helical" evidence="1">
    <location>
        <begin position="124"/>
        <end position="147"/>
    </location>
</feature>
<dbReference type="PIRSF" id="PIRSF032086">
    <property type="entry name" value="UCP032086"/>
    <property type="match status" value="1"/>
</dbReference>
<evidence type="ECO:0000313" key="3">
    <source>
        <dbReference type="EMBL" id="GEP57427.1"/>
    </source>
</evidence>
<accession>A0A512NEQ4</accession>
<reference evidence="3 4" key="1">
    <citation type="submission" date="2019-07" db="EMBL/GenBank/DDBJ databases">
        <title>Whole genome shotgun sequence of Reyranella soli NBRC 108950.</title>
        <authorList>
            <person name="Hosoyama A."/>
            <person name="Uohara A."/>
            <person name="Ohji S."/>
            <person name="Ichikawa N."/>
        </authorList>
    </citation>
    <scope>NUCLEOTIDE SEQUENCE [LARGE SCALE GENOMIC DNA]</scope>
    <source>
        <strain evidence="3 4">NBRC 108950</strain>
    </source>
</reference>
<feature type="transmembrane region" description="Helical" evidence="1">
    <location>
        <begin position="43"/>
        <end position="63"/>
    </location>
</feature>
<protein>
    <submittedName>
        <fullName evidence="3">Membrane protein</fullName>
    </submittedName>
</protein>
<dbReference type="AlphaFoldDB" id="A0A512NEQ4"/>
<feature type="domain" description="Urate oxidase N-terminal" evidence="2">
    <location>
        <begin position="103"/>
        <end position="193"/>
    </location>
</feature>
<dbReference type="EMBL" id="BKAJ01000080">
    <property type="protein sequence ID" value="GEP57427.1"/>
    <property type="molecule type" value="Genomic_DNA"/>
</dbReference>
<dbReference type="InterPro" id="IPR010389">
    <property type="entry name" value="Urate_ox_N"/>
</dbReference>
<feature type="transmembrane region" description="Helical" evidence="1">
    <location>
        <begin position="94"/>
        <end position="112"/>
    </location>
</feature>
<comment type="caution">
    <text evidence="3">The sequence shown here is derived from an EMBL/GenBank/DDBJ whole genome shotgun (WGS) entry which is preliminary data.</text>
</comment>
<dbReference type="InterPro" id="IPR016988">
    <property type="entry name" value="UCP032086"/>
</dbReference>
<organism evidence="3 4">
    <name type="scientific">Reyranella soli</name>
    <dbReference type="NCBI Taxonomy" id="1230389"/>
    <lineage>
        <taxon>Bacteria</taxon>
        <taxon>Pseudomonadati</taxon>
        <taxon>Pseudomonadota</taxon>
        <taxon>Alphaproteobacteria</taxon>
        <taxon>Hyphomicrobiales</taxon>
        <taxon>Reyranellaceae</taxon>
        <taxon>Reyranella</taxon>
    </lineage>
</organism>
<keyword evidence="1" id="KW-1133">Transmembrane helix</keyword>
<gene>
    <name evidence="3" type="ORF">RSO01_45930</name>
</gene>
<feature type="transmembrane region" description="Helical" evidence="1">
    <location>
        <begin position="12"/>
        <end position="31"/>
    </location>
</feature>
<proteinExistence type="predicted"/>